<name>A0ABS3C5M2_9BACT</name>
<dbReference type="InterPro" id="IPR024079">
    <property type="entry name" value="MetalloPept_cat_dom_sf"/>
</dbReference>
<dbReference type="EMBL" id="JAFKCT010000005">
    <property type="protein sequence ID" value="MBN7811871.1"/>
    <property type="molecule type" value="Genomic_DNA"/>
</dbReference>
<evidence type="ECO:0000256" key="2">
    <source>
        <dbReference type="ARBA" id="ARBA00022670"/>
    </source>
</evidence>
<evidence type="ECO:0000256" key="7">
    <source>
        <dbReference type="ARBA" id="ARBA00023049"/>
    </source>
</evidence>
<evidence type="ECO:0000313" key="11">
    <source>
        <dbReference type="Proteomes" id="UP000664317"/>
    </source>
</evidence>
<evidence type="ECO:0000256" key="4">
    <source>
        <dbReference type="ARBA" id="ARBA00022729"/>
    </source>
</evidence>
<keyword evidence="4" id="KW-0732">Signal</keyword>
<dbReference type="PANTHER" id="PTHR47466:SF1">
    <property type="entry name" value="METALLOPROTEASE MEP1 (AFU_ORTHOLOGUE AFUA_1G07730)-RELATED"/>
    <property type="match status" value="1"/>
</dbReference>
<dbReference type="SUPFAM" id="SSF55486">
    <property type="entry name" value="Metalloproteases ('zincins'), catalytic domain"/>
    <property type="match status" value="1"/>
</dbReference>
<evidence type="ECO:0000256" key="1">
    <source>
        <dbReference type="ARBA" id="ARBA00008721"/>
    </source>
</evidence>
<comment type="similarity">
    <text evidence="1">Belongs to the peptidase M43B family.</text>
</comment>
<feature type="domain" description="Peptidase M43 pregnancy-associated plasma-A" evidence="9">
    <location>
        <begin position="160"/>
        <end position="301"/>
    </location>
</feature>
<keyword evidence="3" id="KW-0479">Metal-binding</keyword>
<evidence type="ECO:0000313" key="10">
    <source>
        <dbReference type="EMBL" id="MBN7811871.1"/>
    </source>
</evidence>
<dbReference type="PANTHER" id="PTHR47466">
    <property type="match status" value="1"/>
</dbReference>
<keyword evidence="8" id="KW-1015">Disulfide bond</keyword>
<gene>
    <name evidence="10" type="ORF">J0A68_13025</name>
</gene>
<reference evidence="10 11" key="1">
    <citation type="submission" date="2021-03" db="EMBL/GenBank/DDBJ databases">
        <title>novel species isolated from a fishpond in China.</title>
        <authorList>
            <person name="Lu H."/>
            <person name="Cai Z."/>
        </authorList>
    </citation>
    <scope>NUCLEOTIDE SEQUENCE [LARGE SCALE GENOMIC DNA]</scope>
    <source>
        <strain evidence="10 11">H41</strain>
    </source>
</reference>
<dbReference type="Pfam" id="PF05572">
    <property type="entry name" value="Peptidase_M43"/>
    <property type="match status" value="1"/>
</dbReference>
<dbReference type="Gene3D" id="3.40.390.10">
    <property type="entry name" value="Collagenase (Catalytic Domain)"/>
    <property type="match status" value="1"/>
</dbReference>
<dbReference type="Proteomes" id="UP000664317">
    <property type="component" value="Unassembled WGS sequence"/>
</dbReference>
<evidence type="ECO:0000256" key="8">
    <source>
        <dbReference type="ARBA" id="ARBA00023157"/>
    </source>
</evidence>
<dbReference type="InterPro" id="IPR008754">
    <property type="entry name" value="Peptidase_M43"/>
</dbReference>
<protein>
    <submittedName>
        <fullName evidence="10">Zinc metalloprotease</fullName>
    </submittedName>
</protein>
<dbReference type="RefSeq" id="WP_206578651.1">
    <property type="nucleotide sequence ID" value="NZ_JAFKCT010000005.1"/>
</dbReference>
<keyword evidence="11" id="KW-1185">Reference proteome</keyword>
<accession>A0ABS3C5M2</accession>
<keyword evidence="2" id="KW-0645">Protease</keyword>
<evidence type="ECO:0000259" key="9">
    <source>
        <dbReference type="Pfam" id="PF05572"/>
    </source>
</evidence>
<evidence type="ECO:0000256" key="3">
    <source>
        <dbReference type="ARBA" id="ARBA00022723"/>
    </source>
</evidence>
<dbReference type="GO" id="GO:0008237">
    <property type="term" value="F:metallopeptidase activity"/>
    <property type="evidence" value="ECO:0007669"/>
    <property type="project" value="UniProtKB-KW"/>
</dbReference>
<evidence type="ECO:0000256" key="6">
    <source>
        <dbReference type="ARBA" id="ARBA00022833"/>
    </source>
</evidence>
<dbReference type="CDD" id="cd04275">
    <property type="entry name" value="ZnMc_pappalysin_like"/>
    <property type="match status" value="1"/>
</dbReference>
<evidence type="ECO:0000256" key="5">
    <source>
        <dbReference type="ARBA" id="ARBA00022801"/>
    </source>
</evidence>
<sequence>MENITVNDFSEADRPFYRTCGTMASNTLLMERYPQFRANLGEIERLSRALTQTDRTQSFPTATLQVVVHIVYETEEQNISDLQVLSQIEVLNRDFSSTNPDKSAIPAVWGDLPMDSGIRFSLASRDPEDKPTSGIIRTKTAMRGFDHLDSVKFSARGGSDAWPTDRYLNIWVCNLHGGLLGYAQFPGGPRETDGVVILYKAFGTQGTAEPPFDLGRTCTHEVGHYLNLRHIWGDTEHCFGSDSIEDTPTQQLPNYNKPLFPHISCNNGPHGDMFMNYMDYVDDDTMVMFTPGQVARMRASLMGPRAGLINQV</sequence>
<keyword evidence="6" id="KW-0862">Zinc</keyword>
<proteinExistence type="inferred from homology"/>
<comment type="caution">
    <text evidence="10">The sequence shown here is derived from an EMBL/GenBank/DDBJ whole genome shotgun (WGS) entry which is preliminary data.</text>
</comment>
<organism evidence="10 11">
    <name type="scientific">Algoriphagus oliviformis</name>
    <dbReference type="NCBI Taxonomy" id="2811231"/>
    <lineage>
        <taxon>Bacteria</taxon>
        <taxon>Pseudomonadati</taxon>
        <taxon>Bacteroidota</taxon>
        <taxon>Cytophagia</taxon>
        <taxon>Cytophagales</taxon>
        <taxon>Cyclobacteriaceae</taxon>
        <taxon>Algoriphagus</taxon>
    </lineage>
</organism>
<keyword evidence="7 10" id="KW-0482">Metalloprotease</keyword>
<keyword evidence="5" id="KW-0378">Hydrolase</keyword>